<dbReference type="PROSITE" id="PS51257">
    <property type="entry name" value="PROKAR_LIPOPROTEIN"/>
    <property type="match status" value="1"/>
</dbReference>
<proteinExistence type="predicted"/>
<organism evidence="2 3">
    <name type="scientific">Oceanibacterium hippocampi</name>
    <dbReference type="NCBI Taxonomy" id="745714"/>
    <lineage>
        <taxon>Bacteria</taxon>
        <taxon>Pseudomonadati</taxon>
        <taxon>Pseudomonadota</taxon>
        <taxon>Alphaproteobacteria</taxon>
        <taxon>Sneathiellales</taxon>
        <taxon>Sneathiellaceae</taxon>
        <taxon>Oceanibacterium</taxon>
    </lineage>
</organism>
<name>A0A1Y5S7Y6_9PROT</name>
<dbReference type="Proteomes" id="UP000193200">
    <property type="component" value="Unassembled WGS sequence"/>
</dbReference>
<evidence type="ECO:0000256" key="1">
    <source>
        <dbReference type="SAM" id="SignalP"/>
    </source>
</evidence>
<keyword evidence="1" id="KW-0732">Signal</keyword>
<gene>
    <name evidence="2" type="ORF">OCH7691_01336</name>
</gene>
<dbReference type="RefSeq" id="WP_139839559.1">
    <property type="nucleotide sequence ID" value="NZ_FWFR01000001.1"/>
</dbReference>
<dbReference type="EMBL" id="FWFR01000001">
    <property type="protein sequence ID" value="SLN34190.1"/>
    <property type="molecule type" value="Genomic_DNA"/>
</dbReference>
<sequence>MLKRMLMLLSVLAVGACANVPKNPLTRDQIADLAIDRIELEMPDASQIRWEGGRTAYAKSIGCEPAEKEKFELERYIRRAPGECDYDEVIERPEAWAYVTDTVRMEFQNALNETIVPAFNGDRSVVARVTLRRLAVIGGGTALLFGGNDFVVADLEILDPESEVPVAEYPEIVVSGPPAGGIGGAIVSELTRDVKLHRLASYLAYRIRGWLKEPGDDQPA</sequence>
<reference evidence="2 3" key="1">
    <citation type="submission" date="2017-03" db="EMBL/GenBank/DDBJ databases">
        <authorList>
            <person name="Afonso C.L."/>
            <person name="Miller P.J."/>
            <person name="Scott M.A."/>
            <person name="Spackman E."/>
            <person name="Goraichik I."/>
            <person name="Dimitrov K.M."/>
            <person name="Suarez D.L."/>
            <person name="Swayne D.E."/>
        </authorList>
    </citation>
    <scope>NUCLEOTIDE SEQUENCE [LARGE SCALE GENOMIC DNA]</scope>
    <source>
        <strain evidence="2 3">CECT 7691</strain>
    </source>
</reference>
<accession>A0A1Y5S7Y6</accession>
<evidence type="ECO:0000313" key="3">
    <source>
        <dbReference type="Proteomes" id="UP000193200"/>
    </source>
</evidence>
<protein>
    <recommendedName>
        <fullName evidence="4">Lipoprotein</fullName>
    </recommendedName>
</protein>
<dbReference type="InParanoid" id="A0A1Y5S7Y6"/>
<feature type="chain" id="PRO_5012644642" description="Lipoprotein" evidence="1">
    <location>
        <begin position="19"/>
        <end position="220"/>
    </location>
</feature>
<evidence type="ECO:0000313" key="2">
    <source>
        <dbReference type="EMBL" id="SLN34190.1"/>
    </source>
</evidence>
<feature type="signal peptide" evidence="1">
    <location>
        <begin position="1"/>
        <end position="18"/>
    </location>
</feature>
<keyword evidence="3" id="KW-1185">Reference proteome</keyword>
<evidence type="ECO:0008006" key="4">
    <source>
        <dbReference type="Google" id="ProtNLM"/>
    </source>
</evidence>
<dbReference type="AlphaFoldDB" id="A0A1Y5S7Y6"/>